<dbReference type="KEGG" id="tae:TepiRe1_1049"/>
<name>U4Q8G9_TEPAE</name>
<proteinExistence type="predicted"/>
<reference evidence="2" key="1">
    <citation type="journal article" date="2013" name="Genome Announc.">
        <title>First genome sequence of a syntrophic acetate-oxidizing bacterium, Tepidanaerobacter acetatoxydans strain Re1.</title>
        <authorList>
            <person name="Manzoor S."/>
            <person name="Bongcam-Rudloff E."/>
            <person name="Schnurer A."/>
            <person name="Muller B."/>
        </authorList>
    </citation>
    <scope>NUCLEOTIDE SEQUENCE [LARGE SCALE GENOMIC DNA]</scope>
    <source>
        <strain evidence="2">Re1</strain>
    </source>
</reference>
<organism evidence="1 2">
    <name type="scientific">Tepidanaerobacter acetatoxydans (strain DSM 21804 / JCM 16047 / Re1)</name>
    <dbReference type="NCBI Taxonomy" id="1209989"/>
    <lineage>
        <taxon>Bacteria</taxon>
        <taxon>Bacillati</taxon>
        <taxon>Bacillota</taxon>
        <taxon>Clostridia</taxon>
        <taxon>Thermosediminibacterales</taxon>
        <taxon>Tepidanaerobacteraceae</taxon>
        <taxon>Tepidanaerobacter</taxon>
    </lineage>
</organism>
<accession>U4Q8G9</accession>
<dbReference type="OrthoDB" id="9894176at2"/>
<evidence type="ECO:0000313" key="2">
    <source>
        <dbReference type="Proteomes" id="UP000010802"/>
    </source>
</evidence>
<gene>
    <name evidence="1" type="ordered locus">TEPIRE1_1049</name>
</gene>
<keyword evidence="2" id="KW-1185">Reference proteome</keyword>
<dbReference type="AlphaFoldDB" id="U4Q8G9"/>
<dbReference type="Proteomes" id="UP000010802">
    <property type="component" value="Chromosome"/>
</dbReference>
<evidence type="ECO:0000313" key="1">
    <source>
        <dbReference type="EMBL" id="CDI40557.1"/>
    </source>
</evidence>
<dbReference type="RefSeq" id="WP_023211433.1">
    <property type="nucleotide sequence ID" value="NC_015519.1"/>
</dbReference>
<sequence length="136" mass="16120">MERKYSKILKHIPTLEDHGHLYMYYGDPYSEECYVYDDEKDGKNLIVSYECDNLCKAIADEFQYEYEWLDIVGDNNIKLEEVFNIDVETQELNVIIALLLYLVGSIPFEDKFIDALNNGYLLRMLKRLEHLSYEAN</sequence>
<dbReference type="HOGENOM" id="CLU_1874429_0_0_9"/>
<dbReference type="EMBL" id="HF563609">
    <property type="protein sequence ID" value="CDI40557.1"/>
    <property type="molecule type" value="Genomic_DNA"/>
</dbReference>
<protein>
    <submittedName>
        <fullName evidence="1">Uncharacterized protein</fullName>
    </submittedName>
</protein>